<dbReference type="Proteomes" id="UP000444401">
    <property type="component" value="Unassembled WGS sequence"/>
</dbReference>
<dbReference type="InterPro" id="IPR050772">
    <property type="entry name" value="Hydratase-Decarb/MhpD_sf"/>
</dbReference>
<dbReference type="RefSeq" id="WP_160734560.1">
    <property type="nucleotide sequence ID" value="NZ_WTYO01000010.1"/>
</dbReference>
<sequence length="145" mass="15355">MTEEAVQRAALELRQAFLTGAIAPIADRLVPNDAALGYRIQEINTAPWIAGGRKLAGRKIGLTSTAVQTQLGVDEPDFGMLFTDMQIAPGGSFAAKSVSQPRAEGELAFCIARDLSAPFLDEAAVVGAIEWMAPAIEVVGSRVRD</sequence>
<gene>
    <name evidence="1" type="ORF">GRI72_14185</name>
</gene>
<dbReference type="PANTHER" id="PTHR30143">
    <property type="entry name" value="ACID HYDRATASE"/>
    <property type="match status" value="1"/>
</dbReference>
<evidence type="ECO:0000313" key="2">
    <source>
        <dbReference type="Proteomes" id="UP000444401"/>
    </source>
</evidence>
<comment type="caution">
    <text evidence="1">The sequence shown here is derived from an EMBL/GenBank/DDBJ whole genome shotgun (WGS) entry which is preliminary data.</text>
</comment>
<dbReference type="SUPFAM" id="SSF56529">
    <property type="entry name" value="FAH"/>
    <property type="match status" value="1"/>
</dbReference>
<dbReference type="EMBL" id="WTYO01000010">
    <property type="protein sequence ID" value="MXO69961.1"/>
    <property type="molecule type" value="Genomic_DNA"/>
</dbReference>
<dbReference type="InterPro" id="IPR036663">
    <property type="entry name" value="Fumarylacetoacetase_C_sf"/>
</dbReference>
<dbReference type="Gene3D" id="3.90.850.10">
    <property type="entry name" value="Fumarylacetoacetase-like, C-terminal domain"/>
    <property type="match status" value="1"/>
</dbReference>
<proteinExistence type="predicted"/>
<keyword evidence="2" id="KW-1185">Reference proteome</keyword>
<protein>
    <recommendedName>
        <fullName evidence="3">2-keto-4-pentenoate hydratase</fullName>
    </recommendedName>
</protein>
<evidence type="ECO:0000313" key="1">
    <source>
        <dbReference type="EMBL" id="MXO69961.1"/>
    </source>
</evidence>
<dbReference type="PANTHER" id="PTHR30143:SF0">
    <property type="entry name" value="2-KETO-4-PENTENOATE HYDRATASE"/>
    <property type="match status" value="1"/>
</dbReference>
<organism evidence="1 2">
    <name type="scientific">Pelagerythrobacter marinus</name>
    <dbReference type="NCBI Taxonomy" id="538382"/>
    <lineage>
        <taxon>Bacteria</taxon>
        <taxon>Pseudomonadati</taxon>
        <taxon>Pseudomonadota</taxon>
        <taxon>Alphaproteobacteria</taxon>
        <taxon>Sphingomonadales</taxon>
        <taxon>Erythrobacteraceae</taxon>
        <taxon>Pelagerythrobacter</taxon>
    </lineage>
</organism>
<evidence type="ECO:0008006" key="3">
    <source>
        <dbReference type="Google" id="ProtNLM"/>
    </source>
</evidence>
<accession>A0ABW9UYT2</accession>
<name>A0ABW9UYT2_9SPHN</name>
<reference evidence="1 2" key="1">
    <citation type="submission" date="2019-12" db="EMBL/GenBank/DDBJ databases">
        <title>Genomic-based taxomic classification of the family Erythrobacteraceae.</title>
        <authorList>
            <person name="Xu L."/>
        </authorList>
    </citation>
    <scope>NUCLEOTIDE SEQUENCE [LARGE SCALE GENOMIC DNA]</scope>
    <source>
        <strain evidence="1 2">H32</strain>
    </source>
</reference>